<sequence>MTDCDWHLRLARQLAELEVDHRLRRRRPTTPLDAVHVRSGDRTFVNFASNDYLGLARHPRVMEAAIKAVERYGFGSGAAPLLTGYTDAHASAESAIAAWKGTEAAVLFSSGYQANIAVVQMLSAAGRSQDRAARFLLDKLCHASLIDAVRGNGSDSDSGYRVFPHNGITKLQRLLADASAAGRGNVIVTESIFSMDGDAADLPAVTQLYAASDPTRPMLVVDEAHGSGVYGPAGAGWAAEIGISDRVDLSVVTLSKALGGIGAAVCGSKLLCDALVNLARAYVFSTSMPAATAAAAEAAIAVLRDEPHRQQRLRSLARKVRVAIIKLGLEIPRGTVQPDDSPIIPIVLGDESAALSAAAMLQDRGVLALPIRPPTVPAGGCRLRITLSSDHTDSHVEQLIDALLQLASTRKDRDD</sequence>
<comment type="subunit">
    <text evidence="4">Homodimer.</text>
</comment>
<protein>
    <recommendedName>
        <fullName evidence="5">8-amino-7-oxononanoate synthase</fullName>
        <ecNumber evidence="5">2.3.1.47</ecNumber>
    </recommendedName>
    <alternativeName>
        <fullName evidence="9">7-keto-8-amino-pelargonic acid synthase</fullName>
    </alternativeName>
    <alternativeName>
        <fullName evidence="10">8-amino-7-ketopelargonate synthase</fullName>
    </alternativeName>
</protein>
<dbReference type="InterPro" id="IPR004839">
    <property type="entry name" value="Aminotransferase_I/II_large"/>
</dbReference>
<evidence type="ECO:0000256" key="6">
    <source>
        <dbReference type="ARBA" id="ARBA00022679"/>
    </source>
</evidence>
<dbReference type="Gene3D" id="3.40.640.10">
    <property type="entry name" value="Type I PLP-dependent aspartate aminotransferase-like (Major domain)"/>
    <property type="match status" value="1"/>
</dbReference>
<dbReference type="KEGG" id="hbs:IPV69_24445"/>
<evidence type="ECO:0000259" key="13">
    <source>
        <dbReference type="Pfam" id="PF00155"/>
    </source>
</evidence>
<proteinExistence type="inferred from homology"/>
<evidence type="ECO:0000313" key="14">
    <source>
        <dbReference type="EMBL" id="QOV89319.1"/>
    </source>
</evidence>
<name>A0A7M2WVA7_9BACT</name>
<dbReference type="AlphaFoldDB" id="A0A7M2WVA7"/>
<evidence type="ECO:0000256" key="12">
    <source>
        <dbReference type="RuleBase" id="RU003693"/>
    </source>
</evidence>
<reference evidence="14 15" key="1">
    <citation type="submission" date="2020-10" db="EMBL/GenBank/DDBJ databases">
        <title>Wide distribution of Phycisphaera-like planctomycetes from WD2101 soil group in peatlands and genome analysis of the first cultivated representative.</title>
        <authorList>
            <person name="Dedysh S.N."/>
            <person name="Beletsky A.V."/>
            <person name="Ivanova A."/>
            <person name="Kulichevskaya I.S."/>
            <person name="Suzina N.E."/>
            <person name="Philippov D.A."/>
            <person name="Rakitin A.L."/>
            <person name="Mardanov A.V."/>
            <person name="Ravin N.V."/>
        </authorList>
    </citation>
    <scope>NUCLEOTIDE SEQUENCE [LARGE SCALE GENOMIC DNA]</scope>
    <source>
        <strain evidence="14 15">M1803</strain>
    </source>
</reference>
<dbReference type="GO" id="GO:0030170">
    <property type="term" value="F:pyridoxal phosphate binding"/>
    <property type="evidence" value="ECO:0007669"/>
    <property type="project" value="InterPro"/>
</dbReference>
<dbReference type="GO" id="GO:0008710">
    <property type="term" value="F:8-amino-7-oxononanoate synthase activity"/>
    <property type="evidence" value="ECO:0007669"/>
    <property type="project" value="UniProtKB-EC"/>
</dbReference>
<evidence type="ECO:0000256" key="7">
    <source>
        <dbReference type="ARBA" id="ARBA00022756"/>
    </source>
</evidence>
<dbReference type="SUPFAM" id="SSF53383">
    <property type="entry name" value="PLP-dependent transferases"/>
    <property type="match status" value="1"/>
</dbReference>
<keyword evidence="8 12" id="KW-0663">Pyridoxal phosphate</keyword>
<dbReference type="RefSeq" id="WP_206292351.1">
    <property type="nucleotide sequence ID" value="NZ_CP063458.1"/>
</dbReference>
<dbReference type="PANTHER" id="PTHR13693:SF100">
    <property type="entry name" value="8-AMINO-7-OXONONANOATE SYNTHASE"/>
    <property type="match status" value="1"/>
</dbReference>
<evidence type="ECO:0000256" key="10">
    <source>
        <dbReference type="ARBA" id="ARBA00033381"/>
    </source>
</evidence>
<comment type="catalytic activity">
    <reaction evidence="11">
        <text>6-carboxyhexanoyl-[ACP] + L-alanine + H(+) = (8S)-8-amino-7-oxononanoate + holo-[ACP] + CO2</text>
        <dbReference type="Rhea" id="RHEA:42288"/>
        <dbReference type="Rhea" id="RHEA-COMP:9685"/>
        <dbReference type="Rhea" id="RHEA-COMP:9955"/>
        <dbReference type="ChEBI" id="CHEBI:15378"/>
        <dbReference type="ChEBI" id="CHEBI:16526"/>
        <dbReference type="ChEBI" id="CHEBI:57972"/>
        <dbReference type="ChEBI" id="CHEBI:64479"/>
        <dbReference type="ChEBI" id="CHEBI:78846"/>
        <dbReference type="ChEBI" id="CHEBI:149468"/>
        <dbReference type="EC" id="2.3.1.47"/>
    </reaction>
</comment>
<dbReference type="InterPro" id="IPR015424">
    <property type="entry name" value="PyrdxlP-dep_Trfase"/>
</dbReference>
<dbReference type="InterPro" id="IPR015422">
    <property type="entry name" value="PyrdxlP-dep_Trfase_small"/>
</dbReference>
<dbReference type="InterPro" id="IPR001917">
    <property type="entry name" value="Aminotrans_II_pyridoxalP_BS"/>
</dbReference>
<keyword evidence="15" id="KW-1185">Reference proteome</keyword>
<comment type="pathway">
    <text evidence="2">Cofactor biosynthesis; biotin biosynthesis.</text>
</comment>
<keyword evidence="6" id="KW-0808">Transferase</keyword>
<keyword evidence="7" id="KW-0093">Biotin biosynthesis</keyword>
<dbReference type="Pfam" id="PF00155">
    <property type="entry name" value="Aminotran_1_2"/>
    <property type="match status" value="1"/>
</dbReference>
<dbReference type="InterPro" id="IPR050087">
    <property type="entry name" value="AON_synthase_class-II"/>
</dbReference>
<dbReference type="PANTHER" id="PTHR13693">
    <property type="entry name" value="CLASS II AMINOTRANSFERASE/8-AMINO-7-OXONONANOATE SYNTHASE"/>
    <property type="match status" value="1"/>
</dbReference>
<feature type="domain" description="Aminotransferase class I/classII large" evidence="13">
    <location>
        <begin position="44"/>
        <end position="403"/>
    </location>
</feature>
<comment type="similarity">
    <text evidence="3">Belongs to the class-II pyridoxal-phosphate-dependent aminotransferase family. BioF subfamily.</text>
</comment>
<evidence type="ECO:0000256" key="9">
    <source>
        <dbReference type="ARBA" id="ARBA00032610"/>
    </source>
</evidence>
<dbReference type="EMBL" id="CP063458">
    <property type="protein sequence ID" value="QOV89319.1"/>
    <property type="molecule type" value="Genomic_DNA"/>
</dbReference>
<gene>
    <name evidence="14" type="ORF">IPV69_24445</name>
</gene>
<evidence type="ECO:0000256" key="1">
    <source>
        <dbReference type="ARBA" id="ARBA00001933"/>
    </source>
</evidence>
<dbReference type="Proteomes" id="UP000593765">
    <property type="component" value="Chromosome"/>
</dbReference>
<dbReference type="EC" id="2.3.1.47" evidence="5"/>
<evidence type="ECO:0000256" key="3">
    <source>
        <dbReference type="ARBA" id="ARBA00010008"/>
    </source>
</evidence>
<dbReference type="Gene3D" id="3.90.1150.10">
    <property type="entry name" value="Aspartate Aminotransferase, domain 1"/>
    <property type="match status" value="1"/>
</dbReference>
<dbReference type="InterPro" id="IPR015421">
    <property type="entry name" value="PyrdxlP-dep_Trfase_major"/>
</dbReference>
<evidence type="ECO:0000256" key="5">
    <source>
        <dbReference type="ARBA" id="ARBA00013187"/>
    </source>
</evidence>
<evidence type="ECO:0000256" key="11">
    <source>
        <dbReference type="ARBA" id="ARBA00047715"/>
    </source>
</evidence>
<dbReference type="GO" id="GO:0009102">
    <property type="term" value="P:biotin biosynthetic process"/>
    <property type="evidence" value="ECO:0007669"/>
    <property type="project" value="UniProtKB-KW"/>
</dbReference>
<organism evidence="14 15">
    <name type="scientific">Humisphaera borealis</name>
    <dbReference type="NCBI Taxonomy" id="2807512"/>
    <lineage>
        <taxon>Bacteria</taxon>
        <taxon>Pseudomonadati</taxon>
        <taxon>Planctomycetota</taxon>
        <taxon>Phycisphaerae</taxon>
        <taxon>Tepidisphaerales</taxon>
        <taxon>Tepidisphaeraceae</taxon>
        <taxon>Humisphaera</taxon>
    </lineage>
</organism>
<dbReference type="PROSITE" id="PS00599">
    <property type="entry name" value="AA_TRANSFER_CLASS_2"/>
    <property type="match status" value="1"/>
</dbReference>
<evidence type="ECO:0000256" key="8">
    <source>
        <dbReference type="ARBA" id="ARBA00022898"/>
    </source>
</evidence>
<comment type="cofactor">
    <cofactor evidence="1 12">
        <name>pyridoxal 5'-phosphate</name>
        <dbReference type="ChEBI" id="CHEBI:597326"/>
    </cofactor>
</comment>
<accession>A0A7M2WVA7</accession>
<evidence type="ECO:0000313" key="15">
    <source>
        <dbReference type="Proteomes" id="UP000593765"/>
    </source>
</evidence>
<evidence type="ECO:0000256" key="2">
    <source>
        <dbReference type="ARBA" id="ARBA00004746"/>
    </source>
</evidence>
<evidence type="ECO:0000256" key="4">
    <source>
        <dbReference type="ARBA" id="ARBA00011738"/>
    </source>
</evidence>